<organism evidence="1 2">
    <name type="scientific">Podila minutissima</name>
    <dbReference type="NCBI Taxonomy" id="64525"/>
    <lineage>
        <taxon>Eukaryota</taxon>
        <taxon>Fungi</taxon>
        <taxon>Fungi incertae sedis</taxon>
        <taxon>Mucoromycota</taxon>
        <taxon>Mortierellomycotina</taxon>
        <taxon>Mortierellomycetes</taxon>
        <taxon>Mortierellales</taxon>
        <taxon>Mortierellaceae</taxon>
        <taxon>Podila</taxon>
    </lineage>
</organism>
<accession>A0A9P5SM04</accession>
<reference evidence="1" key="1">
    <citation type="journal article" date="2020" name="Fungal Divers.">
        <title>Resolving the Mortierellaceae phylogeny through synthesis of multi-gene phylogenetics and phylogenomics.</title>
        <authorList>
            <person name="Vandepol N."/>
            <person name="Liber J."/>
            <person name="Desiro A."/>
            <person name="Na H."/>
            <person name="Kennedy M."/>
            <person name="Barry K."/>
            <person name="Grigoriev I.V."/>
            <person name="Miller A.N."/>
            <person name="O'Donnell K."/>
            <person name="Stajich J.E."/>
            <person name="Bonito G."/>
        </authorList>
    </citation>
    <scope>NUCLEOTIDE SEQUENCE</scope>
    <source>
        <strain evidence="1">NVP1</strain>
    </source>
</reference>
<evidence type="ECO:0000313" key="2">
    <source>
        <dbReference type="Proteomes" id="UP000696485"/>
    </source>
</evidence>
<keyword evidence="2" id="KW-1185">Reference proteome</keyword>
<proteinExistence type="predicted"/>
<gene>
    <name evidence="1" type="ORF">BG006_005874</name>
</gene>
<dbReference type="Proteomes" id="UP000696485">
    <property type="component" value="Unassembled WGS sequence"/>
</dbReference>
<protein>
    <submittedName>
        <fullName evidence="1">Uncharacterized protein</fullName>
    </submittedName>
</protein>
<sequence>MFIGVTCLLGFERDFFDLGLINRSEDVTQIGIRYHIFCRPAQNALRELLKTLPLPAATRTRICNGNLERTDFEVALCHRLICTDEPVELKATDLNGKKPTTVKLKFSNCEPLRQGAYSLGPGHDDTLIRCHKDYPRFDFILGRMFIQVSIRDFARHNSGSAEIGKAFNPQDTTGRNQIEKYLDGAYSSGHHACIDACTKHFVVTKENDVTKKKERAPDIRIVYIHGSPGKATHRELAKSLPDVLHVSFGELKQIFKNIVTAKRTKF</sequence>
<comment type="caution">
    <text evidence="1">The sequence shown here is derived from an EMBL/GenBank/DDBJ whole genome shotgun (WGS) entry which is preliminary data.</text>
</comment>
<name>A0A9P5SM04_9FUNG</name>
<dbReference type="EMBL" id="JAAAUY010000337">
    <property type="protein sequence ID" value="KAF9331252.1"/>
    <property type="molecule type" value="Genomic_DNA"/>
</dbReference>
<dbReference type="AlphaFoldDB" id="A0A9P5SM04"/>
<evidence type="ECO:0000313" key="1">
    <source>
        <dbReference type="EMBL" id="KAF9331252.1"/>
    </source>
</evidence>